<protein>
    <submittedName>
        <fullName evidence="2">Envelope stress response membrane protein PspB</fullName>
    </submittedName>
</protein>
<dbReference type="EMBL" id="JABCQN010000002">
    <property type="protein sequence ID" value="MBF0870118.1"/>
    <property type="molecule type" value="Genomic_DNA"/>
</dbReference>
<keyword evidence="1" id="KW-0472">Membrane</keyword>
<comment type="caution">
    <text evidence="2">The sequence shown here is derived from an EMBL/GenBank/DDBJ whole genome shotgun (WGS) entry which is preliminary data.</text>
</comment>
<keyword evidence="1" id="KW-1133">Transmembrane helix</keyword>
<proteinExistence type="predicted"/>
<dbReference type="InterPro" id="IPR009554">
    <property type="entry name" value="Phageshock_PspB"/>
</dbReference>
<dbReference type="AlphaFoldDB" id="A0A9Q2FMM6"/>
<dbReference type="GO" id="GO:0006355">
    <property type="term" value="P:regulation of DNA-templated transcription"/>
    <property type="evidence" value="ECO:0007669"/>
    <property type="project" value="InterPro"/>
</dbReference>
<organism evidence="2 3">
    <name type="scientific">Gluconobacter japonicus</name>
    <dbReference type="NCBI Taxonomy" id="376620"/>
    <lineage>
        <taxon>Bacteria</taxon>
        <taxon>Pseudomonadati</taxon>
        <taxon>Pseudomonadota</taxon>
        <taxon>Alphaproteobacteria</taxon>
        <taxon>Acetobacterales</taxon>
        <taxon>Acetobacteraceae</taxon>
        <taxon>Gluconobacter</taxon>
    </lineage>
</organism>
<dbReference type="RefSeq" id="WP_156471985.1">
    <property type="nucleotide sequence ID" value="NZ_JABCQN010000002.1"/>
</dbReference>
<feature type="transmembrane region" description="Helical" evidence="1">
    <location>
        <begin position="6"/>
        <end position="24"/>
    </location>
</feature>
<reference evidence="2" key="1">
    <citation type="submission" date="2020-04" db="EMBL/GenBank/DDBJ databases">
        <authorList>
            <person name="Sombolestani A."/>
        </authorList>
    </citation>
    <scope>NUCLEOTIDE SEQUENCE</scope>
    <source>
        <strain evidence="2">R71697</strain>
    </source>
</reference>
<dbReference type="Proteomes" id="UP000661006">
    <property type="component" value="Unassembled WGS sequence"/>
</dbReference>
<sequence>MNVDFVGLVAVVLTLGFIPALILGPRLLRARAGGPVNQGRPDPHLQAALTQAEAHATRLEERIDQLERILDEDIPGWRARSSR</sequence>
<dbReference type="GeneID" id="81473943"/>
<dbReference type="Pfam" id="PF06667">
    <property type="entry name" value="PspB"/>
    <property type="match status" value="1"/>
</dbReference>
<dbReference type="GO" id="GO:0009271">
    <property type="term" value="P:phage shock"/>
    <property type="evidence" value="ECO:0007669"/>
    <property type="project" value="InterPro"/>
</dbReference>
<evidence type="ECO:0000313" key="3">
    <source>
        <dbReference type="Proteomes" id="UP000661006"/>
    </source>
</evidence>
<gene>
    <name evidence="2" type="ORF">HKD32_04490</name>
</gene>
<keyword evidence="1" id="KW-0812">Transmembrane</keyword>
<evidence type="ECO:0000256" key="1">
    <source>
        <dbReference type="SAM" id="Phobius"/>
    </source>
</evidence>
<reference evidence="2" key="2">
    <citation type="submission" date="2020-11" db="EMBL/GenBank/DDBJ databases">
        <title>Description of novel Gluconobacter species.</title>
        <authorList>
            <person name="Cleenwerck I."/>
            <person name="Cnockaert M."/>
            <person name="Borremans W."/>
            <person name="Wieme A.D."/>
            <person name="De Vuyst L."/>
            <person name="Vandamme P."/>
        </authorList>
    </citation>
    <scope>NUCLEOTIDE SEQUENCE</scope>
    <source>
        <strain evidence="2">R71697</strain>
    </source>
</reference>
<accession>A0A9Q2FMM6</accession>
<evidence type="ECO:0000313" key="2">
    <source>
        <dbReference type="EMBL" id="MBF0870118.1"/>
    </source>
</evidence>
<name>A0A9Q2FMM6_GLUJA</name>